<dbReference type="Gene3D" id="2.60.200.20">
    <property type="match status" value="1"/>
</dbReference>
<name>E0RRF6_WINT6</name>
<evidence type="ECO:0000256" key="2">
    <source>
        <dbReference type="SAM" id="SignalP"/>
    </source>
</evidence>
<dbReference type="eggNOG" id="COG2304">
    <property type="taxonomic scope" value="Bacteria"/>
</dbReference>
<evidence type="ECO:0000313" key="4">
    <source>
        <dbReference type="EMBL" id="ADN01657.1"/>
    </source>
</evidence>
<dbReference type="PaxDb" id="665571-STHERM_c06990"/>
<evidence type="ECO:0000313" key="5">
    <source>
        <dbReference type="Proteomes" id="UP000001296"/>
    </source>
</evidence>
<dbReference type="CDD" id="cd00060">
    <property type="entry name" value="FHA"/>
    <property type="match status" value="1"/>
</dbReference>
<evidence type="ECO:0000256" key="1">
    <source>
        <dbReference type="SAM" id="Phobius"/>
    </source>
</evidence>
<evidence type="ECO:0000259" key="3">
    <source>
        <dbReference type="PROSITE" id="PS50234"/>
    </source>
</evidence>
<protein>
    <recommendedName>
        <fullName evidence="3">VWFA domain-containing protein</fullName>
    </recommendedName>
</protein>
<dbReference type="SUPFAM" id="SSF49879">
    <property type="entry name" value="SMAD/FHA domain"/>
    <property type="match status" value="1"/>
</dbReference>
<dbReference type="Pfam" id="PF13519">
    <property type="entry name" value="VWA_2"/>
    <property type="match status" value="1"/>
</dbReference>
<sequence>MKVRYAFMLVAVMWLGGALSSQTLTITQVDTSSLLFTQTVRAYFYVDNLPGGKVLTAADIEARESPDGASWRLLPVRSVRRGVNREEGISFLLVLDASGSMWDALDGTPTEDPDRMRITHAKRAIREFLPLLSGRDRVGLAVFNRTYRVIQPIVGDPSLVLEKLDAIERPSREQAYTELYRSMEEALTDFGEEGRRRVLVVLSDGENFPVDPSESPSTPGTAIDLAHRYGITCYVIHFGTEKDRLIGDLASETGGRVFDARNALELASVYTAIQEQVLQEYAVAYYAAMFPGERRYVRIALKGSGTSDEQYYYAGTVLGSASTGVPWYALVLMLLAIGVWAFFLLFKLEKETTQAGLQLLFGAPGMGTRMFALAGTKTVIGGDATADITITGNPSLRPQAATIYYDPDRGQYTIQGDAELTVNNQPVTSKKLEPGDVINISGTVVVFDAPDEEKGKRG</sequence>
<reference evidence="4 5" key="2">
    <citation type="journal article" date="2010" name="J. Bacteriol.">
        <title>Genome sequence of the polysaccharide-degrading, thermophilic anaerobe Spirochaeta thermophila DSM 6192.</title>
        <authorList>
            <person name="Angelov A."/>
            <person name="Liebl S."/>
            <person name="Ballschmiter M."/>
            <person name="Bomeke M."/>
            <person name="Lehmann R."/>
            <person name="Liesegang H."/>
            <person name="Daniel R."/>
            <person name="Liebl W."/>
        </authorList>
    </citation>
    <scope>NUCLEOTIDE SEQUENCE [LARGE SCALE GENOMIC DNA]</scope>
    <source>
        <strain evidence="5">ATCC 49972 / DSM 6192 / RI 19.B1</strain>
    </source>
</reference>
<dbReference type="InterPro" id="IPR002035">
    <property type="entry name" value="VWF_A"/>
</dbReference>
<accession>E0RRF6</accession>
<dbReference type="Proteomes" id="UP000001296">
    <property type="component" value="Chromosome"/>
</dbReference>
<dbReference type="EMBL" id="CP001698">
    <property type="protein sequence ID" value="ADN01657.1"/>
    <property type="molecule type" value="Genomic_DNA"/>
</dbReference>
<keyword evidence="2" id="KW-0732">Signal</keyword>
<dbReference type="HOGENOM" id="CLU_576059_0_0_12"/>
<gene>
    <name evidence="4" type="ordered locus">STHERM_c06990</name>
</gene>
<feature type="transmembrane region" description="Helical" evidence="1">
    <location>
        <begin position="327"/>
        <end position="346"/>
    </location>
</feature>
<dbReference type="SMART" id="SM00327">
    <property type="entry name" value="VWA"/>
    <property type="match status" value="1"/>
</dbReference>
<dbReference type="PROSITE" id="PS50234">
    <property type="entry name" value="VWFA"/>
    <property type="match status" value="1"/>
</dbReference>
<feature type="chain" id="PRO_5003139709" description="VWFA domain-containing protein" evidence="2">
    <location>
        <begin position="21"/>
        <end position="458"/>
    </location>
</feature>
<proteinExistence type="predicted"/>
<organism evidence="4 5">
    <name type="scientific">Winmispira thermophila (strain ATCC 49972 / DSM 6192 / RI 19.B1)</name>
    <name type="common">Spirochaeta thermophila</name>
    <dbReference type="NCBI Taxonomy" id="665571"/>
    <lineage>
        <taxon>Bacteria</taxon>
        <taxon>Pseudomonadati</taxon>
        <taxon>Spirochaetota</taxon>
        <taxon>Spirochaetia</taxon>
        <taxon>Winmispirales</taxon>
        <taxon>Winmispiraceae</taxon>
        <taxon>Winmispira</taxon>
    </lineage>
</organism>
<dbReference type="InterPro" id="IPR036465">
    <property type="entry name" value="vWFA_dom_sf"/>
</dbReference>
<dbReference type="KEGG" id="sta:STHERM_c06990"/>
<keyword evidence="1" id="KW-1133">Transmembrane helix</keyword>
<keyword evidence="1" id="KW-0812">Transmembrane</keyword>
<dbReference type="RefSeq" id="WP_013313498.1">
    <property type="nucleotide sequence ID" value="NC_014484.1"/>
</dbReference>
<keyword evidence="1" id="KW-0472">Membrane</keyword>
<reference key="1">
    <citation type="submission" date="2009-08" db="EMBL/GenBank/DDBJ databases">
        <title>The genome sequence of Spirochaeta thermophila DSM6192.</title>
        <authorList>
            <person name="Angelov A."/>
            <person name="Mientus M."/>
            <person name="Wittenberg S."/>
            <person name="Lehmann R."/>
            <person name="Liesegang H."/>
            <person name="Daniel R."/>
            <person name="Liebl W."/>
        </authorList>
    </citation>
    <scope>NUCLEOTIDE SEQUENCE</scope>
    <source>
        <strain>DSM 6192</strain>
    </source>
</reference>
<dbReference type="SUPFAM" id="SSF53300">
    <property type="entry name" value="vWA-like"/>
    <property type="match status" value="1"/>
</dbReference>
<dbReference type="Gene3D" id="3.40.50.410">
    <property type="entry name" value="von Willebrand factor, type A domain"/>
    <property type="match status" value="1"/>
</dbReference>
<feature type="signal peptide" evidence="2">
    <location>
        <begin position="1"/>
        <end position="20"/>
    </location>
</feature>
<feature type="domain" description="VWFA" evidence="3">
    <location>
        <begin position="90"/>
        <end position="273"/>
    </location>
</feature>
<dbReference type="InterPro" id="IPR008984">
    <property type="entry name" value="SMAD_FHA_dom_sf"/>
</dbReference>
<dbReference type="AlphaFoldDB" id="E0RRF6"/>